<evidence type="ECO:0000313" key="2">
    <source>
        <dbReference type="Proteomes" id="UP001153642"/>
    </source>
</evidence>
<proteinExistence type="predicted"/>
<evidence type="ECO:0000313" key="1">
    <source>
        <dbReference type="EMBL" id="MDG3585681.1"/>
    </source>
</evidence>
<dbReference type="EMBL" id="JAPMUA010000002">
    <property type="protein sequence ID" value="MDG3585681.1"/>
    <property type="molecule type" value="Genomic_DNA"/>
</dbReference>
<dbReference type="Proteomes" id="UP001153642">
    <property type="component" value="Unassembled WGS sequence"/>
</dbReference>
<sequence>MKKIILTFVAVAFAQFITFSQDYGQQLAERVVKLDRAKSVDEYQILANDFIRLANSPKADWKASYYAAFCNAKIGWLYQENPDKIEPFAKLSEQQIKKAESFLDASTQKKALSEVYVVTSMMNRAKVFINPMVNGRKFGPISQKFQDMAEKLYPENPRATYLDAWVKFYTPKMWGGDKEKGKELAQTALELLDKEPDSNTDPHWGKSECEAILKAYDKH</sequence>
<organism evidence="1 2">
    <name type="scientific">Galbibacter pacificus</name>
    <dbReference type="NCBI Taxonomy" id="2996052"/>
    <lineage>
        <taxon>Bacteria</taxon>
        <taxon>Pseudomonadati</taxon>
        <taxon>Bacteroidota</taxon>
        <taxon>Flavobacteriia</taxon>
        <taxon>Flavobacteriales</taxon>
        <taxon>Flavobacteriaceae</taxon>
        <taxon>Galbibacter</taxon>
    </lineage>
</organism>
<keyword evidence="2" id="KW-1185">Reference proteome</keyword>
<reference evidence="1" key="1">
    <citation type="submission" date="2022-11" db="EMBL/GenBank/DDBJ databases">
        <title>High-quality draft genome sequence of Galbibacter sp. strain CMA-7.</title>
        <authorList>
            <person name="Wei L."/>
            <person name="Dong C."/>
            <person name="Shao Z."/>
        </authorList>
    </citation>
    <scope>NUCLEOTIDE SEQUENCE</scope>
    <source>
        <strain evidence="1">CMA-7</strain>
    </source>
</reference>
<gene>
    <name evidence="1" type="ORF">OSR52_07345</name>
</gene>
<comment type="caution">
    <text evidence="1">The sequence shown here is derived from an EMBL/GenBank/DDBJ whole genome shotgun (WGS) entry which is preliminary data.</text>
</comment>
<dbReference type="RefSeq" id="WP_277899060.1">
    <property type="nucleotide sequence ID" value="NZ_JAPMUA010000002.1"/>
</dbReference>
<name>A0ABT6FRF0_9FLAO</name>
<protein>
    <submittedName>
        <fullName evidence="1">Uncharacterized protein</fullName>
    </submittedName>
</protein>
<accession>A0ABT6FRF0</accession>